<gene>
    <name evidence="1" type="ORF">CO2235_MP10467</name>
</gene>
<dbReference type="Proteomes" id="UP000256862">
    <property type="component" value="Plasmid CO2235_mp"/>
</dbReference>
<name>A0A375GG59_9BURK</name>
<protein>
    <submittedName>
        <fullName evidence="1">Uncharacterized protein</fullName>
    </submittedName>
</protein>
<organism evidence="1">
    <name type="scientific">Cupriavidus oxalaticus</name>
    <dbReference type="NCBI Taxonomy" id="96344"/>
    <lineage>
        <taxon>Bacteria</taxon>
        <taxon>Pseudomonadati</taxon>
        <taxon>Pseudomonadota</taxon>
        <taxon>Betaproteobacteria</taxon>
        <taxon>Burkholderiales</taxon>
        <taxon>Burkholderiaceae</taxon>
        <taxon>Cupriavidus</taxon>
    </lineage>
</organism>
<sequence>MSSLIRLIGATIAETTQLKPACRESVANACVWPLTLPGAARAGLAHCPSLNGAQD</sequence>
<dbReference type="EMBL" id="OGUS01000132">
    <property type="protein sequence ID" value="SPC18370.1"/>
    <property type="molecule type" value="Genomic_DNA"/>
</dbReference>
<accession>A0A375GG59</accession>
<dbReference type="AlphaFoldDB" id="A0A375GG59"/>
<reference evidence="1" key="1">
    <citation type="submission" date="2018-01" db="EMBL/GenBank/DDBJ databases">
        <authorList>
            <person name="Clerissi C."/>
        </authorList>
    </citation>
    <scope>NUCLEOTIDE SEQUENCE</scope>
    <source>
        <strain evidence="1">Cupriavidus oxalaticus LMG 2235</strain>
    </source>
</reference>
<proteinExistence type="predicted"/>
<evidence type="ECO:0000313" key="1">
    <source>
        <dbReference type="EMBL" id="SPC18370.1"/>
    </source>
</evidence>
<comment type="caution">
    <text evidence="1">The sequence shown here is derived from an EMBL/GenBank/DDBJ whole genome shotgun (WGS) entry which is preliminary data.</text>
</comment>